<evidence type="ECO:0000256" key="5">
    <source>
        <dbReference type="ARBA" id="ARBA00022989"/>
    </source>
</evidence>
<organism evidence="9 10">
    <name type="scientific">Cohnella luojiensis</name>
    <dbReference type="NCBI Taxonomy" id="652876"/>
    <lineage>
        <taxon>Bacteria</taxon>
        <taxon>Bacillati</taxon>
        <taxon>Bacillota</taxon>
        <taxon>Bacilli</taxon>
        <taxon>Bacillales</taxon>
        <taxon>Paenibacillaceae</taxon>
        <taxon>Cohnella</taxon>
    </lineage>
</organism>
<evidence type="ECO:0000259" key="8">
    <source>
        <dbReference type="PROSITE" id="PS50850"/>
    </source>
</evidence>
<keyword evidence="10" id="KW-1185">Reference proteome</keyword>
<dbReference type="CDD" id="cd06173">
    <property type="entry name" value="MFS_MefA_like"/>
    <property type="match status" value="1"/>
</dbReference>
<feature type="transmembrane region" description="Helical" evidence="7">
    <location>
        <begin position="29"/>
        <end position="50"/>
    </location>
</feature>
<feature type="transmembrane region" description="Helical" evidence="7">
    <location>
        <begin position="126"/>
        <end position="147"/>
    </location>
</feature>
<feature type="domain" description="Major facilitator superfamily (MFS) profile" evidence="8">
    <location>
        <begin position="1"/>
        <end position="382"/>
    </location>
</feature>
<feature type="transmembrane region" description="Helical" evidence="7">
    <location>
        <begin position="62"/>
        <end position="82"/>
    </location>
</feature>
<evidence type="ECO:0000256" key="7">
    <source>
        <dbReference type="SAM" id="Phobius"/>
    </source>
</evidence>
<proteinExistence type="predicted"/>
<dbReference type="Pfam" id="PF07690">
    <property type="entry name" value="MFS_1"/>
    <property type="match status" value="1"/>
</dbReference>
<feature type="transmembrane region" description="Helical" evidence="7">
    <location>
        <begin position="153"/>
        <end position="172"/>
    </location>
</feature>
<dbReference type="PANTHER" id="PTHR43266">
    <property type="entry name" value="MACROLIDE-EFFLUX PROTEIN"/>
    <property type="match status" value="1"/>
</dbReference>
<name>A0A4Y8LTW4_9BACL</name>
<evidence type="ECO:0000313" key="10">
    <source>
        <dbReference type="Proteomes" id="UP000297900"/>
    </source>
</evidence>
<dbReference type="Gene3D" id="1.20.1250.20">
    <property type="entry name" value="MFS general substrate transporter like domains"/>
    <property type="match status" value="1"/>
</dbReference>
<evidence type="ECO:0000256" key="2">
    <source>
        <dbReference type="ARBA" id="ARBA00022448"/>
    </source>
</evidence>
<comment type="subcellular location">
    <subcellularLocation>
        <location evidence="1">Cell membrane</location>
        <topology evidence="1">Multi-pass membrane protein</topology>
    </subcellularLocation>
</comment>
<dbReference type="GO" id="GO:0005886">
    <property type="term" value="C:plasma membrane"/>
    <property type="evidence" value="ECO:0007669"/>
    <property type="project" value="UniProtKB-SubCell"/>
</dbReference>
<keyword evidence="2" id="KW-0813">Transport</keyword>
<reference evidence="9 10" key="1">
    <citation type="submission" date="2019-03" db="EMBL/GenBank/DDBJ databases">
        <title>Cohnella endophytica sp. nov., a novel endophytic bacterium isolated from bark of Sonneratia apetala.</title>
        <authorList>
            <person name="Tuo L."/>
        </authorList>
    </citation>
    <scope>NUCLEOTIDE SEQUENCE [LARGE SCALE GENOMIC DNA]</scope>
    <source>
        <strain evidence="9 10">CCTCC AB 208254</strain>
    </source>
</reference>
<keyword evidence="5 7" id="KW-1133">Transmembrane helix</keyword>
<dbReference type="GO" id="GO:0022857">
    <property type="term" value="F:transmembrane transporter activity"/>
    <property type="evidence" value="ECO:0007669"/>
    <property type="project" value="InterPro"/>
</dbReference>
<evidence type="ECO:0000256" key="6">
    <source>
        <dbReference type="ARBA" id="ARBA00023136"/>
    </source>
</evidence>
<evidence type="ECO:0000256" key="4">
    <source>
        <dbReference type="ARBA" id="ARBA00022692"/>
    </source>
</evidence>
<evidence type="ECO:0000256" key="3">
    <source>
        <dbReference type="ARBA" id="ARBA00022475"/>
    </source>
</evidence>
<dbReference type="Proteomes" id="UP000297900">
    <property type="component" value="Unassembled WGS sequence"/>
</dbReference>
<comment type="caution">
    <text evidence="9">The sequence shown here is derived from an EMBL/GenBank/DDBJ whole genome shotgun (WGS) entry which is preliminary data.</text>
</comment>
<protein>
    <submittedName>
        <fullName evidence="9">MFS transporter</fullName>
    </submittedName>
</protein>
<feature type="transmembrane region" description="Helical" evidence="7">
    <location>
        <begin position="356"/>
        <end position="378"/>
    </location>
</feature>
<keyword evidence="3" id="KW-1003">Cell membrane</keyword>
<accession>A0A4Y8LTW4</accession>
<dbReference type="PROSITE" id="PS50850">
    <property type="entry name" value="MFS"/>
    <property type="match status" value="1"/>
</dbReference>
<dbReference type="PANTHER" id="PTHR43266:SF8">
    <property type="entry name" value="MACROLIDE-EFFLUX PROTEIN"/>
    <property type="match status" value="1"/>
</dbReference>
<feature type="transmembrane region" description="Helical" evidence="7">
    <location>
        <begin position="295"/>
        <end position="316"/>
    </location>
</feature>
<evidence type="ECO:0000313" key="9">
    <source>
        <dbReference type="EMBL" id="TFE23047.1"/>
    </source>
</evidence>
<gene>
    <name evidence="9" type="ORF">E2980_20010</name>
</gene>
<dbReference type="InterPro" id="IPR020846">
    <property type="entry name" value="MFS_dom"/>
</dbReference>
<dbReference type="SUPFAM" id="SSF103473">
    <property type="entry name" value="MFS general substrate transporter"/>
    <property type="match status" value="1"/>
</dbReference>
<feature type="transmembrane region" description="Helical" evidence="7">
    <location>
        <begin position="239"/>
        <end position="258"/>
    </location>
</feature>
<feature type="transmembrane region" description="Helical" evidence="7">
    <location>
        <begin position="207"/>
        <end position="227"/>
    </location>
</feature>
<dbReference type="OrthoDB" id="2942684at2"/>
<feature type="transmembrane region" description="Helical" evidence="7">
    <location>
        <begin position="270"/>
        <end position="289"/>
    </location>
</feature>
<dbReference type="EMBL" id="SOMN01000038">
    <property type="protein sequence ID" value="TFE23047.1"/>
    <property type="molecule type" value="Genomic_DNA"/>
</dbReference>
<keyword evidence="4 7" id="KW-0812">Transmembrane</keyword>
<dbReference type="InterPro" id="IPR036259">
    <property type="entry name" value="MFS_trans_sf"/>
</dbReference>
<feature type="transmembrane region" description="Helical" evidence="7">
    <location>
        <begin position="88"/>
        <end position="106"/>
    </location>
</feature>
<dbReference type="InterPro" id="IPR011701">
    <property type="entry name" value="MFS"/>
</dbReference>
<evidence type="ECO:0000256" key="1">
    <source>
        <dbReference type="ARBA" id="ARBA00004651"/>
    </source>
</evidence>
<sequence>MSTLFLQIGIWVRNIATLFYVKEMTNDDAFAVSLISVAEIAPIFVFSFIGGTFADRWRPKRTMVWCDVLSAASILAVLFAMANGSWKAVFFATLVSAILSQFSQPAGMKLFKLHVPEHLVQKGMSVYQTLFAAFMIFGPVVGTFVYQNYGIETAIGVMGVAFLLSVVSLAFLPRDRQDEGEKQKSKVLEDFKAGVSYVWSSIILRKLGSAFIAAGLALGLIQPLGIFLITERLGKTEDYLQWFLLVNGVAMIIGGVLAMSFSSKISPQKLLAFGMTVNSLAFIAMGFSTDYWVTLGLQFISGIVFPCINIGINTMIMKNTEESFIGRVNGTLTPLFMGSMVVTMMLSGVMKNAISLVPLYVIAGLFLLVGVAVIVPLFKLKGGIQPEPEKVAVN</sequence>
<keyword evidence="6 7" id="KW-0472">Membrane</keyword>
<dbReference type="AlphaFoldDB" id="A0A4Y8LTW4"/>
<feature type="transmembrane region" description="Helical" evidence="7">
    <location>
        <begin position="328"/>
        <end position="350"/>
    </location>
</feature>